<dbReference type="GO" id="GO:0005886">
    <property type="term" value="C:plasma membrane"/>
    <property type="evidence" value="ECO:0007669"/>
    <property type="project" value="UniProtKB-SubCell"/>
</dbReference>
<keyword evidence="12" id="KW-0175">Coiled coil</keyword>
<keyword evidence="16" id="KW-1185">Reference proteome</keyword>
<dbReference type="Proteomes" id="UP000629098">
    <property type="component" value="Unassembled WGS sequence"/>
</dbReference>
<dbReference type="AlphaFoldDB" id="A0A8J7CEW5"/>
<evidence type="ECO:0000256" key="11">
    <source>
        <dbReference type="ARBA" id="ARBA00023201"/>
    </source>
</evidence>
<keyword evidence="7 13" id="KW-1133">Transmembrane helix</keyword>
<dbReference type="PANTHER" id="PTHR10110">
    <property type="entry name" value="SODIUM/HYDROGEN EXCHANGER"/>
    <property type="match status" value="1"/>
</dbReference>
<keyword evidence="8" id="KW-0915">Sodium</keyword>
<dbReference type="InterPro" id="IPR004709">
    <property type="entry name" value="NaH_exchanger"/>
</dbReference>
<dbReference type="InterPro" id="IPR006153">
    <property type="entry name" value="Cation/H_exchanger_TM"/>
</dbReference>
<feature type="transmembrane region" description="Helical" evidence="13">
    <location>
        <begin position="197"/>
        <end position="218"/>
    </location>
</feature>
<evidence type="ECO:0000256" key="13">
    <source>
        <dbReference type="SAM" id="Phobius"/>
    </source>
</evidence>
<evidence type="ECO:0000256" key="8">
    <source>
        <dbReference type="ARBA" id="ARBA00023053"/>
    </source>
</evidence>
<protein>
    <submittedName>
        <fullName evidence="15">Sodium:proton antiporter</fullName>
    </submittedName>
</protein>
<dbReference type="Pfam" id="PF00999">
    <property type="entry name" value="Na_H_Exchanger"/>
    <property type="match status" value="1"/>
</dbReference>
<evidence type="ECO:0000256" key="12">
    <source>
        <dbReference type="SAM" id="Coils"/>
    </source>
</evidence>
<gene>
    <name evidence="15" type="ORF">ICL16_18540</name>
</gene>
<dbReference type="GO" id="GO:0015386">
    <property type="term" value="F:potassium:proton antiporter activity"/>
    <property type="evidence" value="ECO:0007669"/>
    <property type="project" value="TreeGrafter"/>
</dbReference>
<dbReference type="EMBL" id="JACXAE010000063">
    <property type="protein sequence ID" value="MBD2774015.1"/>
    <property type="molecule type" value="Genomic_DNA"/>
</dbReference>
<accession>A0A8J7CEW5</accession>
<evidence type="ECO:0000256" key="3">
    <source>
        <dbReference type="ARBA" id="ARBA00022448"/>
    </source>
</evidence>
<feature type="domain" description="Cation/H+ exchanger transmembrane" evidence="14">
    <location>
        <begin position="26"/>
        <end position="403"/>
    </location>
</feature>
<organism evidence="15 16">
    <name type="scientific">Iningainema tapete BLCC-T55</name>
    <dbReference type="NCBI Taxonomy" id="2748662"/>
    <lineage>
        <taxon>Bacteria</taxon>
        <taxon>Bacillati</taxon>
        <taxon>Cyanobacteriota</taxon>
        <taxon>Cyanophyceae</taxon>
        <taxon>Nostocales</taxon>
        <taxon>Scytonemataceae</taxon>
        <taxon>Iningainema tapete</taxon>
    </lineage>
</organism>
<dbReference type="Gene3D" id="6.10.140.1330">
    <property type="match status" value="1"/>
</dbReference>
<feature type="transmembrane region" description="Helical" evidence="13">
    <location>
        <begin position="378"/>
        <end position="397"/>
    </location>
</feature>
<keyword evidence="5" id="KW-1003">Cell membrane</keyword>
<evidence type="ECO:0000256" key="5">
    <source>
        <dbReference type="ARBA" id="ARBA00022475"/>
    </source>
</evidence>
<evidence type="ECO:0000313" key="15">
    <source>
        <dbReference type="EMBL" id="MBD2774015.1"/>
    </source>
</evidence>
<evidence type="ECO:0000256" key="6">
    <source>
        <dbReference type="ARBA" id="ARBA00022692"/>
    </source>
</evidence>
<comment type="subcellular location">
    <subcellularLocation>
        <location evidence="1">Cell membrane</location>
        <topology evidence="1">Multi-pass membrane protein</topology>
    </subcellularLocation>
</comment>
<reference evidence="15" key="1">
    <citation type="submission" date="2020-09" db="EMBL/GenBank/DDBJ databases">
        <title>Iningainema tapete sp. nov. (Scytonemataceae, Cyanobacteria) from greenhouses in central Florida (USA) produces two types of nodularin with biosynthetic potential for microcystin-LR and anabaenopeptins.</title>
        <authorList>
            <person name="Berthold D.E."/>
            <person name="Lefler F.W."/>
            <person name="Huang I.-S."/>
            <person name="Abdulla H."/>
            <person name="Zimba P.V."/>
            <person name="Laughinghouse H.D. IV."/>
        </authorList>
    </citation>
    <scope>NUCLEOTIDE SEQUENCE</scope>
    <source>
        <strain evidence="15">BLCCT55</strain>
    </source>
</reference>
<keyword evidence="3" id="KW-0813">Transport</keyword>
<evidence type="ECO:0000256" key="7">
    <source>
        <dbReference type="ARBA" id="ARBA00022989"/>
    </source>
</evidence>
<evidence type="ECO:0000256" key="10">
    <source>
        <dbReference type="ARBA" id="ARBA00023136"/>
    </source>
</evidence>
<feature type="transmembrane region" description="Helical" evidence="13">
    <location>
        <begin position="276"/>
        <end position="298"/>
    </location>
</feature>
<keyword evidence="9" id="KW-0406">Ion transport</keyword>
<evidence type="ECO:0000256" key="9">
    <source>
        <dbReference type="ARBA" id="ARBA00023065"/>
    </source>
</evidence>
<keyword evidence="10 13" id="KW-0472">Membrane</keyword>
<feature type="transmembrane region" description="Helical" evidence="13">
    <location>
        <begin position="310"/>
        <end position="331"/>
    </location>
</feature>
<dbReference type="GO" id="GO:0098719">
    <property type="term" value="P:sodium ion import across plasma membrane"/>
    <property type="evidence" value="ECO:0007669"/>
    <property type="project" value="TreeGrafter"/>
</dbReference>
<dbReference type="InterPro" id="IPR018422">
    <property type="entry name" value="Cation/H_exchanger_CPA1"/>
</dbReference>
<keyword evidence="4" id="KW-0050">Antiport</keyword>
<keyword evidence="11" id="KW-0739">Sodium transport</keyword>
<evidence type="ECO:0000313" key="16">
    <source>
        <dbReference type="Proteomes" id="UP000629098"/>
    </source>
</evidence>
<feature type="coiled-coil region" evidence="12">
    <location>
        <begin position="451"/>
        <end position="478"/>
    </location>
</feature>
<evidence type="ECO:0000256" key="4">
    <source>
        <dbReference type="ARBA" id="ARBA00022449"/>
    </source>
</evidence>
<evidence type="ECO:0000259" key="14">
    <source>
        <dbReference type="Pfam" id="PF00999"/>
    </source>
</evidence>
<name>A0A8J7CEW5_9CYAN</name>
<comment type="similarity">
    <text evidence="2">Belongs to the monovalent cation:proton antiporter 1 (CPA1) transporter (TC 2.A.36) family.</text>
</comment>
<dbReference type="RefSeq" id="WP_190830491.1">
    <property type="nucleotide sequence ID" value="NZ_CAWPPI010000063.1"/>
</dbReference>
<feature type="transmembrane region" description="Helical" evidence="13">
    <location>
        <begin position="246"/>
        <end position="264"/>
    </location>
</feature>
<evidence type="ECO:0000256" key="1">
    <source>
        <dbReference type="ARBA" id="ARBA00004651"/>
    </source>
</evidence>
<feature type="transmembrane region" description="Helical" evidence="13">
    <location>
        <begin position="169"/>
        <end position="190"/>
    </location>
</feature>
<comment type="caution">
    <text evidence="15">The sequence shown here is derived from an EMBL/GenBank/DDBJ whole genome shotgun (WGS) entry which is preliminary data.</text>
</comment>
<dbReference type="GO" id="GO:0051453">
    <property type="term" value="P:regulation of intracellular pH"/>
    <property type="evidence" value="ECO:0007669"/>
    <property type="project" value="TreeGrafter"/>
</dbReference>
<dbReference type="PANTHER" id="PTHR10110:SF195">
    <property type="entry name" value="NA(+)_H(+) ANTIPORTER NHAS2"/>
    <property type="match status" value="1"/>
</dbReference>
<feature type="transmembrane region" description="Helical" evidence="13">
    <location>
        <begin position="98"/>
        <end position="117"/>
    </location>
</feature>
<keyword evidence="6 13" id="KW-0812">Transmembrane</keyword>
<evidence type="ECO:0000256" key="2">
    <source>
        <dbReference type="ARBA" id="ARBA00007367"/>
    </source>
</evidence>
<feature type="transmembrane region" description="Helical" evidence="13">
    <location>
        <begin position="46"/>
        <end position="63"/>
    </location>
</feature>
<dbReference type="GO" id="GO:0015385">
    <property type="term" value="F:sodium:proton antiporter activity"/>
    <property type="evidence" value="ECO:0007669"/>
    <property type="project" value="InterPro"/>
</dbReference>
<proteinExistence type="inferred from homology"/>
<dbReference type="PRINTS" id="PR01084">
    <property type="entry name" value="NAHEXCHNGR"/>
</dbReference>
<sequence>MTLETVQSSVVIEDNLKQFLLVLSVSLSVATLPQIFSWFRLIPYTLLLVIVGLGLAFVDVRLVDLSPELILSIFLPPLLFEAAWNLKWQDLKRDLVPICLYAVIGVVISILGIALGLNQLTGLSLSTALLVGASLSATDPVSVTALFRELGVGGRLTTLMEGESLFNDGMAVVAFSFLVALPLGTANLAVQSILVQLFSVVGIGIAVGGLIGFGISYLTQRFDLALVEQSLTLISAYGTYLITEDLGGSGVIGVVTTGLILGNFGSRIGMNPRTRIIVTEFWEFLAFFVNSIVFLLIGDQIRFAILGENWGIIVVTVFAIILTRAIAIYALSNLSNRLANSDIPLQEQTILWWSGLRGSVSVALALSVPAILPEREEIIATVFGVVLFTLLVQGLTVKPLLEKLDLLGDQPLRQRYSEAIARLTALNRVLQHLNQVEKRPGVEPEFYRYQQTLVKGELNRLLEEIDQLQDEYPNLRNFTAQQLRLELLGIEADTYAEFVKAGRLNRELSPFLNQDFAEGNDAT</sequence>